<dbReference type="GO" id="GO:0016757">
    <property type="term" value="F:glycosyltransferase activity"/>
    <property type="evidence" value="ECO:0007669"/>
    <property type="project" value="UniProtKB-KW"/>
</dbReference>
<dbReference type="EMBL" id="SKCS01000259">
    <property type="protein sequence ID" value="TNN12172.1"/>
    <property type="molecule type" value="Genomic_DNA"/>
</dbReference>
<keyword evidence="1" id="KW-0328">Glycosyltransferase</keyword>
<evidence type="ECO:0000313" key="2">
    <source>
        <dbReference type="Proteomes" id="UP000311919"/>
    </source>
</evidence>
<sequence>MLPEATNTTYHFNEIYKEVIQDRNDSDNKDNKLVHVKHYPTYFNISKYSNALPVGFPPNEVCYIH</sequence>
<dbReference type="Proteomes" id="UP000311919">
    <property type="component" value="Unassembled WGS sequence"/>
</dbReference>
<protein>
    <submittedName>
        <fullName evidence="1">Beta-1,3-n-acetylglucosaminyltransferase</fullName>
    </submittedName>
</protein>
<organism evidence="1 2">
    <name type="scientific">Schistosoma japonicum</name>
    <name type="common">Blood fluke</name>
    <dbReference type="NCBI Taxonomy" id="6182"/>
    <lineage>
        <taxon>Eukaryota</taxon>
        <taxon>Metazoa</taxon>
        <taxon>Spiralia</taxon>
        <taxon>Lophotrochozoa</taxon>
        <taxon>Platyhelminthes</taxon>
        <taxon>Trematoda</taxon>
        <taxon>Digenea</taxon>
        <taxon>Strigeidida</taxon>
        <taxon>Schistosomatoidea</taxon>
        <taxon>Schistosomatidae</taxon>
        <taxon>Schistosoma</taxon>
    </lineage>
</organism>
<accession>A0A4Z2D6Q1</accession>
<reference evidence="1 2" key="1">
    <citation type="submission" date="2019-03" db="EMBL/GenBank/DDBJ databases">
        <title>An improved genome assembly of the fluke Schistosoma japonicum.</title>
        <authorList>
            <person name="Hu W."/>
            <person name="Luo F."/>
            <person name="Yin M."/>
            <person name="Mo X."/>
            <person name="Sun C."/>
            <person name="Wu Q."/>
            <person name="Zhu B."/>
            <person name="Xiang M."/>
            <person name="Wang J."/>
            <person name="Wang Y."/>
            <person name="Zhang T."/>
            <person name="Xu B."/>
            <person name="Zheng H."/>
            <person name="Feng Z."/>
        </authorList>
    </citation>
    <scope>NUCLEOTIDE SEQUENCE [LARGE SCALE GENOMIC DNA]</scope>
    <source>
        <strain evidence="1">HuSjv2</strain>
        <tissue evidence="1">Worms</tissue>
    </source>
</reference>
<name>A0A4Z2D6Q1_SCHJA</name>
<comment type="caution">
    <text evidence="1">The sequence shown here is derived from an EMBL/GenBank/DDBJ whole genome shotgun (WGS) entry which is preliminary data.</text>
</comment>
<keyword evidence="2" id="KW-1185">Reference proteome</keyword>
<keyword evidence="1" id="KW-0808">Transferase</keyword>
<dbReference type="AlphaFoldDB" id="A0A4Z2D6Q1"/>
<evidence type="ECO:0000313" key="1">
    <source>
        <dbReference type="EMBL" id="TNN12172.1"/>
    </source>
</evidence>
<gene>
    <name evidence="1" type="ORF">EWB00_004007</name>
</gene>
<proteinExistence type="predicted"/>